<dbReference type="AlphaFoldDB" id="A0A7D9H6E8"/>
<organism evidence="2">
    <name type="scientific">uncultured Woeseiaceae bacterium</name>
    <dbReference type="NCBI Taxonomy" id="1983305"/>
    <lineage>
        <taxon>Bacteria</taxon>
        <taxon>Pseudomonadati</taxon>
        <taxon>Pseudomonadota</taxon>
        <taxon>Gammaproteobacteria</taxon>
        <taxon>Woeseiales</taxon>
        <taxon>Woeseiaceae</taxon>
        <taxon>environmental samples</taxon>
    </lineage>
</organism>
<evidence type="ECO:0000313" key="2">
    <source>
        <dbReference type="EMBL" id="VUX55958.1"/>
    </source>
</evidence>
<name>A0A7D9H6E8_9GAMM</name>
<dbReference type="InterPro" id="IPR013879">
    <property type="entry name" value="DUF1761"/>
</dbReference>
<evidence type="ECO:0008006" key="3">
    <source>
        <dbReference type="Google" id="ProtNLM"/>
    </source>
</evidence>
<feature type="transmembrane region" description="Helical" evidence="1">
    <location>
        <begin position="85"/>
        <end position="108"/>
    </location>
</feature>
<dbReference type="Pfam" id="PF08570">
    <property type="entry name" value="DUF1761"/>
    <property type="match status" value="1"/>
</dbReference>
<feature type="transmembrane region" description="Helical" evidence="1">
    <location>
        <begin position="59"/>
        <end position="79"/>
    </location>
</feature>
<feature type="transmembrane region" description="Helical" evidence="1">
    <location>
        <begin position="115"/>
        <end position="137"/>
    </location>
</feature>
<dbReference type="EMBL" id="LR633967">
    <property type="protein sequence ID" value="VUX55958.1"/>
    <property type="molecule type" value="Genomic_DNA"/>
</dbReference>
<feature type="transmembrane region" description="Helical" evidence="1">
    <location>
        <begin position="12"/>
        <end position="30"/>
    </location>
</feature>
<proteinExistence type="predicted"/>
<keyword evidence="1" id="KW-0472">Membrane</keyword>
<keyword evidence="1" id="KW-0812">Transmembrane</keyword>
<evidence type="ECO:0000256" key="1">
    <source>
        <dbReference type="SAM" id="Phobius"/>
    </source>
</evidence>
<protein>
    <recommendedName>
        <fullName evidence="3">DUF1761 domain-containing protein</fullName>
    </recommendedName>
</protein>
<keyword evidence="1" id="KW-1133">Transmembrane helix</keyword>
<gene>
    <name evidence="2" type="ORF">JTBM06_V1_190005</name>
</gene>
<reference evidence="2" key="1">
    <citation type="submission" date="2019-07" db="EMBL/GenBank/DDBJ databases">
        <authorList>
            <person name="Weber M."/>
            <person name="Kostadinov I."/>
            <person name="Kostadinov D I."/>
        </authorList>
    </citation>
    <scope>NUCLEOTIDE SEQUENCE</scope>
    <source>
        <strain evidence="2">Gfbio:sag-sample-m06:053724c1-46a9-4a36-b237-ea2bf867836b</strain>
    </source>
</reference>
<accession>A0A7D9H6E8</accession>
<sequence length="138" mass="14961">MNLAHALADINWLAVVVSTVVAFALGGLWYSKALCGSAWLEEVGLTEEAINDANMPKTFGGTFVLQFFAVTALAAFIGTDSTWQSGLYCGLLISVFWIATAYGITYLFELRSLRLFLINAGYNIVLFAIVGTIIGAWH</sequence>